<accession>A0A5B7JAX3</accession>
<gene>
    <name evidence="2" type="ORF">E2C01_085592</name>
</gene>
<comment type="caution">
    <text evidence="2">The sequence shown here is derived from an EMBL/GenBank/DDBJ whole genome shotgun (WGS) entry which is preliminary data.</text>
</comment>
<evidence type="ECO:0000256" key="1">
    <source>
        <dbReference type="SAM" id="MobiDB-lite"/>
    </source>
</evidence>
<organism evidence="2 3">
    <name type="scientific">Portunus trituberculatus</name>
    <name type="common">Swimming crab</name>
    <name type="synonym">Neptunus trituberculatus</name>
    <dbReference type="NCBI Taxonomy" id="210409"/>
    <lineage>
        <taxon>Eukaryota</taxon>
        <taxon>Metazoa</taxon>
        <taxon>Ecdysozoa</taxon>
        <taxon>Arthropoda</taxon>
        <taxon>Crustacea</taxon>
        <taxon>Multicrustacea</taxon>
        <taxon>Malacostraca</taxon>
        <taxon>Eumalacostraca</taxon>
        <taxon>Eucarida</taxon>
        <taxon>Decapoda</taxon>
        <taxon>Pleocyemata</taxon>
        <taxon>Brachyura</taxon>
        <taxon>Eubrachyura</taxon>
        <taxon>Portunoidea</taxon>
        <taxon>Portunidae</taxon>
        <taxon>Portuninae</taxon>
        <taxon>Portunus</taxon>
    </lineage>
</organism>
<reference evidence="2 3" key="1">
    <citation type="submission" date="2019-05" db="EMBL/GenBank/DDBJ databases">
        <title>Another draft genome of Portunus trituberculatus and its Hox gene families provides insights of decapod evolution.</title>
        <authorList>
            <person name="Jeong J.-H."/>
            <person name="Song I."/>
            <person name="Kim S."/>
            <person name="Choi T."/>
            <person name="Kim D."/>
            <person name="Ryu S."/>
            <person name="Kim W."/>
        </authorList>
    </citation>
    <scope>NUCLEOTIDE SEQUENCE [LARGE SCALE GENOMIC DNA]</scope>
    <source>
        <tissue evidence="2">Muscle</tissue>
    </source>
</reference>
<feature type="compositionally biased region" description="Basic and acidic residues" evidence="1">
    <location>
        <begin position="48"/>
        <end position="58"/>
    </location>
</feature>
<sequence>MNLNMNLRGIREKERKKNAEVEAGRRWKRRRKNENLEEKRQAGLTARQEAEGGREQMGRRGLAGD</sequence>
<proteinExistence type="predicted"/>
<evidence type="ECO:0000313" key="3">
    <source>
        <dbReference type="Proteomes" id="UP000324222"/>
    </source>
</evidence>
<dbReference type="Proteomes" id="UP000324222">
    <property type="component" value="Unassembled WGS sequence"/>
</dbReference>
<dbReference type="AlphaFoldDB" id="A0A5B7JAX3"/>
<protein>
    <submittedName>
        <fullName evidence="2">Uncharacterized protein</fullName>
    </submittedName>
</protein>
<feature type="compositionally biased region" description="Basic and acidic residues" evidence="1">
    <location>
        <begin position="9"/>
        <end position="25"/>
    </location>
</feature>
<dbReference type="EMBL" id="VSRR010084949">
    <property type="protein sequence ID" value="MPC90597.1"/>
    <property type="molecule type" value="Genomic_DNA"/>
</dbReference>
<name>A0A5B7JAX3_PORTR</name>
<feature type="region of interest" description="Disordered" evidence="1">
    <location>
        <begin position="1"/>
        <end position="65"/>
    </location>
</feature>
<evidence type="ECO:0000313" key="2">
    <source>
        <dbReference type="EMBL" id="MPC90597.1"/>
    </source>
</evidence>
<keyword evidence="3" id="KW-1185">Reference proteome</keyword>